<dbReference type="InterPro" id="IPR001867">
    <property type="entry name" value="OmpR/PhoB-type_DNA-bd"/>
</dbReference>
<dbReference type="InterPro" id="IPR001789">
    <property type="entry name" value="Sig_transdc_resp-reg_receiver"/>
</dbReference>
<dbReference type="GO" id="GO:0000976">
    <property type="term" value="F:transcription cis-regulatory region binding"/>
    <property type="evidence" value="ECO:0007669"/>
    <property type="project" value="TreeGrafter"/>
</dbReference>
<protein>
    <submittedName>
        <fullName evidence="7">Response regulator</fullName>
    </submittedName>
</protein>
<proteinExistence type="predicted"/>
<evidence type="ECO:0000256" key="3">
    <source>
        <dbReference type="PROSITE-ProRule" id="PRU01091"/>
    </source>
</evidence>
<keyword evidence="1 3" id="KW-0238">DNA-binding</keyword>
<dbReference type="PANTHER" id="PTHR48111">
    <property type="entry name" value="REGULATOR OF RPOS"/>
    <property type="match status" value="1"/>
</dbReference>
<dbReference type="Pfam" id="PF00072">
    <property type="entry name" value="Response_reg"/>
    <property type="match status" value="3"/>
</dbReference>
<feature type="domain" description="Response regulatory" evidence="5">
    <location>
        <begin position="2"/>
        <end position="116"/>
    </location>
</feature>
<evidence type="ECO:0000256" key="4">
    <source>
        <dbReference type="SAM" id="MobiDB-lite"/>
    </source>
</evidence>
<organism evidence="7 8">
    <name type="scientific">Zarconia navalis LEGE 11467</name>
    <dbReference type="NCBI Taxonomy" id="1828826"/>
    <lineage>
        <taxon>Bacteria</taxon>
        <taxon>Bacillati</taxon>
        <taxon>Cyanobacteriota</taxon>
        <taxon>Cyanophyceae</taxon>
        <taxon>Oscillatoriophycideae</taxon>
        <taxon>Oscillatoriales</taxon>
        <taxon>Oscillatoriales incertae sedis</taxon>
        <taxon>Zarconia</taxon>
        <taxon>Zarconia navalis</taxon>
    </lineage>
</organism>
<dbReference type="GO" id="GO:0006355">
    <property type="term" value="P:regulation of DNA-templated transcription"/>
    <property type="evidence" value="ECO:0007669"/>
    <property type="project" value="InterPro"/>
</dbReference>
<sequence length="658" mass="73885">MKILLVEDDESLANLVRDALIAQHYLVDLATDGQVGWELAESFTYDLILLDLMLPKLDGINFCKQRRQEGDRTPILLVTAQNTSTTKVTGLDAGADDYVVKPFDLQELLARIRALLRRTQDAQTPTIEWGAFSLDPRSCLVTYDDRPLKLTAKEYGLLELFLRNPQRIFSKSALLDRLWSFEEPPSETAVRTQMKGLRQKLKQAGARTDEIETIYGLGYRLKAKEEKSAENRQPAAPKPETTNPSTSELNPSPTNPPPPERTKLNSIWQQHKPKYLERIAVIQKAIDTLQTHTLSPTLHENALREAHTLAGGLGIFGFKEASNLSREIEQIWLEFSNPNTEQIQRLAELTIALQQELEDDLRDDFEPQPSNPASETVFNWGSSIVKGSRLLVVEDDVALAQAVAAEASAWGMQVEIAENLDRARRSICDLKPDVVLLDLCFPDSTESGFALLDELQNTQHIVPVVVFTTREGFAERVKVARLGGRGFLAKPIAPSRVLDAIAQVLDRSYLPVAKLLVVDDDPETLDGLRTILEPWGFNLTLLDGSQEFWETLKDVQPDLLLLDLDLPEFSGIELCQVVRNDPRWHELPILMLCTRTDPDTVQRVFSVGADDCVSKPIIASELVARVLNRIERSQLRRQWATATHRQLQIDSFPPSTSA</sequence>
<dbReference type="GO" id="GO:0000156">
    <property type="term" value="F:phosphorelay response regulator activity"/>
    <property type="evidence" value="ECO:0007669"/>
    <property type="project" value="TreeGrafter"/>
</dbReference>
<dbReference type="GO" id="GO:0005829">
    <property type="term" value="C:cytosol"/>
    <property type="evidence" value="ECO:0007669"/>
    <property type="project" value="TreeGrafter"/>
</dbReference>
<keyword evidence="8" id="KW-1185">Reference proteome</keyword>
<dbReference type="SUPFAM" id="SSF52172">
    <property type="entry name" value="CheY-like"/>
    <property type="match status" value="3"/>
</dbReference>
<accession>A0A928VXW8</accession>
<dbReference type="SMART" id="SM00448">
    <property type="entry name" value="REC"/>
    <property type="match status" value="3"/>
</dbReference>
<evidence type="ECO:0000256" key="1">
    <source>
        <dbReference type="ARBA" id="ARBA00023125"/>
    </source>
</evidence>
<dbReference type="Gene3D" id="6.10.250.690">
    <property type="match status" value="1"/>
</dbReference>
<feature type="domain" description="Response regulatory" evidence="5">
    <location>
        <begin position="389"/>
        <end position="505"/>
    </location>
</feature>
<feature type="modified residue" description="4-aspartylphosphate" evidence="2">
    <location>
        <position position="51"/>
    </location>
</feature>
<feature type="domain" description="OmpR/PhoB-type" evidence="6">
    <location>
        <begin position="124"/>
        <end position="223"/>
    </location>
</feature>
<dbReference type="CDD" id="cd00383">
    <property type="entry name" value="trans_reg_C"/>
    <property type="match status" value="1"/>
</dbReference>
<feature type="region of interest" description="Disordered" evidence="4">
    <location>
        <begin position="225"/>
        <end position="264"/>
    </location>
</feature>
<dbReference type="EMBL" id="JADEXN010000224">
    <property type="protein sequence ID" value="MBE9041639.1"/>
    <property type="molecule type" value="Genomic_DNA"/>
</dbReference>
<dbReference type="RefSeq" id="WP_264321837.1">
    <property type="nucleotide sequence ID" value="NZ_JADEXN010000224.1"/>
</dbReference>
<feature type="modified residue" description="4-aspartylphosphate" evidence="2">
    <location>
        <position position="438"/>
    </location>
</feature>
<evidence type="ECO:0000313" key="8">
    <source>
        <dbReference type="Proteomes" id="UP000621799"/>
    </source>
</evidence>
<comment type="caution">
    <text evidence="7">The sequence shown here is derived from an EMBL/GenBank/DDBJ whole genome shotgun (WGS) entry which is preliminary data.</text>
</comment>
<keyword evidence="2" id="KW-0597">Phosphoprotein</keyword>
<dbReference type="InterPro" id="IPR008207">
    <property type="entry name" value="Sig_transdc_His_kin_Hpt_dom"/>
</dbReference>
<evidence type="ECO:0000256" key="2">
    <source>
        <dbReference type="PROSITE-ProRule" id="PRU00169"/>
    </source>
</evidence>
<name>A0A928VXW8_9CYAN</name>
<feature type="DNA-binding region" description="OmpR/PhoB-type" evidence="3">
    <location>
        <begin position="124"/>
        <end position="223"/>
    </location>
</feature>
<evidence type="ECO:0000313" key="7">
    <source>
        <dbReference type="EMBL" id="MBE9041639.1"/>
    </source>
</evidence>
<dbReference type="Pfam" id="PF00486">
    <property type="entry name" value="Trans_reg_C"/>
    <property type="match status" value="1"/>
</dbReference>
<evidence type="ECO:0000259" key="5">
    <source>
        <dbReference type="PROSITE" id="PS50110"/>
    </source>
</evidence>
<dbReference type="Gene3D" id="1.20.120.160">
    <property type="entry name" value="HPT domain"/>
    <property type="match status" value="1"/>
</dbReference>
<dbReference type="Proteomes" id="UP000621799">
    <property type="component" value="Unassembled WGS sequence"/>
</dbReference>
<dbReference type="InterPro" id="IPR011006">
    <property type="entry name" value="CheY-like_superfamily"/>
</dbReference>
<dbReference type="InterPro" id="IPR039420">
    <property type="entry name" value="WalR-like"/>
</dbReference>
<dbReference type="Pfam" id="PF01627">
    <property type="entry name" value="Hpt"/>
    <property type="match status" value="1"/>
</dbReference>
<dbReference type="AlphaFoldDB" id="A0A928VXW8"/>
<dbReference type="InterPro" id="IPR036641">
    <property type="entry name" value="HPT_dom_sf"/>
</dbReference>
<dbReference type="PROSITE" id="PS51755">
    <property type="entry name" value="OMPR_PHOB"/>
    <property type="match status" value="1"/>
</dbReference>
<dbReference type="GO" id="GO:0032993">
    <property type="term" value="C:protein-DNA complex"/>
    <property type="evidence" value="ECO:0007669"/>
    <property type="project" value="TreeGrafter"/>
</dbReference>
<feature type="domain" description="Response regulatory" evidence="5">
    <location>
        <begin position="514"/>
        <end position="630"/>
    </location>
</feature>
<dbReference type="SUPFAM" id="SSF47226">
    <property type="entry name" value="Histidine-containing phosphotransfer domain, HPT domain"/>
    <property type="match status" value="1"/>
</dbReference>
<evidence type="ECO:0000259" key="6">
    <source>
        <dbReference type="PROSITE" id="PS51755"/>
    </source>
</evidence>
<dbReference type="SMART" id="SM00862">
    <property type="entry name" value="Trans_reg_C"/>
    <property type="match status" value="1"/>
</dbReference>
<dbReference type="Gene3D" id="1.10.10.10">
    <property type="entry name" value="Winged helix-like DNA-binding domain superfamily/Winged helix DNA-binding domain"/>
    <property type="match status" value="1"/>
</dbReference>
<dbReference type="CDD" id="cd00156">
    <property type="entry name" value="REC"/>
    <property type="match status" value="2"/>
</dbReference>
<dbReference type="PROSITE" id="PS50110">
    <property type="entry name" value="RESPONSE_REGULATORY"/>
    <property type="match status" value="3"/>
</dbReference>
<reference evidence="7" key="1">
    <citation type="submission" date="2020-10" db="EMBL/GenBank/DDBJ databases">
        <authorList>
            <person name="Castelo-Branco R."/>
            <person name="Eusebio N."/>
            <person name="Adriana R."/>
            <person name="Vieira A."/>
            <person name="Brugerolle De Fraissinette N."/>
            <person name="Rezende De Castro R."/>
            <person name="Schneider M.P."/>
            <person name="Vasconcelos V."/>
            <person name="Leao P.N."/>
        </authorList>
    </citation>
    <scope>NUCLEOTIDE SEQUENCE</scope>
    <source>
        <strain evidence="7">LEGE 11467</strain>
    </source>
</reference>
<feature type="modified residue" description="4-aspartylphosphate" evidence="2">
    <location>
        <position position="563"/>
    </location>
</feature>
<gene>
    <name evidence="7" type="ORF">IQ235_12695</name>
</gene>
<dbReference type="PANTHER" id="PTHR48111:SF15">
    <property type="entry name" value="OMPR SUBFAMILY"/>
    <property type="match status" value="1"/>
</dbReference>
<dbReference type="Gene3D" id="3.40.50.2300">
    <property type="match status" value="3"/>
</dbReference>
<dbReference type="InterPro" id="IPR036388">
    <property type="entry name" value="WH-like_DNA-bd_sf"/>
</dbReference>
<feature type="compositionally biased region" description="Low complexity" evidence="4">
    <location>
        <begin position="241"/>
        <end position="252"/>
    </location>
</feature>